<keyword evidence="1" id="KW-0732">Signal</keyword>
<evidence type="ECO:0000256" key="1">
    <source>
        <dbReference type="SAM" id="SignalP"/>
    </source>
</evidence>
<organism evidence="2 3">
    <name type="scientific">Roseiarcus fermentans</name>
    <dbReference type="NCBI Taxonomy" id="1473586"/>
    <lineage>
        <taxon>Bacteria</taxon>
        <taxon>Pseudomonadati</taxon>
        <taxon>Pseudomonadota</taxon>
        <taxon>Alphaproteobacteria</taxon>
        <taxon>Hyphomicrobiales</taxon>
        <taxon>Roseiarcaceae</taxon>
        <taxon>Roseiarcus</taxon>
    </lineage>
</organism>
<sequence>MRRTALLPAAFSGLIAAASPGAAGAATWNFIGIAVPGSIPGSTSVSGINNVGEVVGTYDTVGNVSHGFVYRDGRYATFDVPGSAGTSLVGINDRGQIVGTYDDDSGTELSFLYSFGRFTNFKMPGAVASVNAFDPIGINDRGQVLGLDVESETDNTYYIYQRGAFKQILQVVKCRSPECTYTTLSGLNNFGQFVGTEFTYVASHAIVYDKSGMTTRPFPGAYDWFGAGINDRSQFVGTYYTDTGAVLGYLYTGAGPVTIADPNASGQTWLMGVNDLDQIIGQTIDANGQAHAFLATPDPGAPEPATWMMLVMGFTGLVAASIRRKIVAVAA</sequence>
<dbReference type="RefSeq" id="WP_113888760.1">
    <property type="nucleotide sequence ID" value="NZ_QNRK01000008.1"/>
</dbReference>
<evidence type="ECO:0000313" key="3">
    <source>
        <dbReference type="Proteomes" id="UP000253529"/>
    </source>
</evidence>
<feature type="signal peptide" evidence="1">
    <location>
        <begin position="1"/>
        <end position="25"/>
    </location>
</feature>
<dbReference type="OrthoDB" id="8558647at2"/>
<dbReference type="InterPro" id="IPR014262">
    <property type="entry name" value="HAF_rpt"/>
</dbReference>
<dbReference type="NCBIfam" id="TIGR02913">
    <property type="entry name" value="HAF_rpt"/>
    <property type="match status" value="1"/>
</dbReference>
<keyword evidence="3" id="KW-1185">Reference proteome</keyword>
<accession>A0A366FP08</accession>
<proteinExistence type="predicted"/>
<feature type="chain" id="PRO_5016644841" evidence="1">
    <location>
        <begin position="26"/>
        <end position="331"/>
    </location>
</feature>
<dbReference type="AlphaFoldDB" id="A0A366FP08"/>
<dbReference type="EMBL" id="QNRK01000008">
    <property type="protein sequence ID" value="RBP15449.1"/>
    <property type="molecule type" value="Genomic_DNA"/>
</dbReference>
<protein>
    <submittedName>
        <fullName evidence="2">Putative secreted protein with PEP-CTERM sorting signal</fullName>
    </submittedName>
</protein>
<reference evidence="2 3" key="1">
    <citation type="submission" date="2018-06" db="EMBL/GenBank/DDBJ databases">
        <title>Genomic Encyclopedia of Type Strains, Phase IV (KMG-IV): sequencing the most valuable type-strain genomes for metagenomic binning, comparative biology and taxonomic classification.</title>
        <authorList>
            <person name="Goeker M."/>
        </authorList>
    </citation>
    <scope>NUCLEOTIDE SEQUENCE [LARGE SCALE GENOMIC DNA]</scope>
    <source>
        <strain evidence="2 3">DSM 24875</strain>
    </source>
</reference>
<gene>
    <name evidence="2" type="ORF">DFR50_1085</name>
</gene>
<dbReference type="Proteomes" id="UP000253529">
    <property type="component" value="Unassembled WGS sequence"/>
</dbReference>
<name>A0A366FP08_9HYPH</name>
<comment type="caution">
    <text evidence="2">The sequence shown here is derived from an EMBL/GenBank/DDBJ whole genome shotgun (WGS) entry which is preliminary data.</text>
</comment>
<evidence type="ECO:0000313" key="2">
    <source>
        <dbReference type="EMBL" id="RBP15449.1"/>
    </source>
</evidence>